<keyword evidence="2" id="KW-1185">Reference proteome</keyword>
<protein>
    <submittedName>
        <fullName evidence="1">Uncharacterized protein</fullName>
    </submittedName>
</protein>
<dbReference type="EMBL" id="CH476629">
    <property type="protein sequence ID" value="EDO04914.1"/>
    <property type="molecule type" value="Genomic_DNA"/>
</dbReference>
<dbReference type="HOGENOM" id="CLU_973744_0_0_1"/>
<organism evidence="1 2">
    <name type="scientific">Sclerotinia sclerotiorum (strain ATCC 18683 / 1980 / Ss-1)</name>
    <name type="common">White mold</name>
    <name type="synonym">Whetzelinia sclerotiorum</name>
    <dbReference type="NCBI Taxonomy" id="665079"/>
    <lineage>
        <taxon>Eukaryota</taxon>
        <taxon>Fungi</taxon>
        <taxon>Dikarya</taxon>
        <taxon>Ascomycota</taxon>
        <taxon>Pezizomycotina</taxon>
        <taxon>Leotiomycetes</taxon>
        <taxon>Helotiales</taxon>
        <taxon>Sclerotiniaceae</taxon>
        <taxon>Sclerotinia</taxon>
    </lineage>
</organism>
<gene>
    <name evidence="1" type="ORF">SS1G_07397</name>
</gene>
<dbReference type="AlphaFoldDB" id="A7EPZ8"/>
<reference evidence="2" key="1">
    <citation type="journal article" date="2011" name="PLoS Genet.">
        <title>Genomic analysis of the necrotrophic fungal pathogens Sclerotinia sclerotiorum and Botrytis cinerea.</title>
        <authorList>
            <person name="Amselem J."/>
            <person name="Cuomo C.A."/>
            <person name="van Kan J.A."/>
            <person name="Viaud M."/>
            <person name="Benito E.P."/>
            <person name="Couloux A."/>
            <person name="Coutinho P.M."/>
            <person name="de Vries R.P."/>
            <person name="Dyer P.S."/>
            <person name="Fillinger S."/>
            <person name="Fournier E."/>
            <person name="Gout L."/>
            <person name="Hahn M."/>
            <person name="Kohn L."/>
            <person name="Lapalu N."/>
            <person name="Plummer K.M."/>
            <person name="Pradier J.M."/>
            <person name="Quevillon E."/>
            <person name="Sharon A."/>
            <person name="Simon A."/>
            <person name="ten Have A."/>
            <person name="Tudzynski B."/>
            <person name="Tudzynski P."/>
            <person name="Wincker P."/>
            <person name="Andrew M."/>
            <person name="Anthouard V."/>
            <person name="Beever R.E."/>
            <person name="Beffa R."/>
            <person name="Benoit I."/>
            <person name="Bouzid O."/>
            <person name="Brault B."/>
            <person name="Chen Z."/>
            <person name="Choquer M."/>
            <person name="Collemare J."/>
            <person name="Cotton P."/>
            <person name="Danchin E.G."/>
            <person name="Da Silva C."/>
            <person name="Gautier A."/>
            <person name="Giraud C."/>
            <person name="Giraud T."/>
            <person name="Gonzalez C."/>
            <person name="Grossetete S."/>
            <person name="Guldener U."/>
            <person name="Henrissat B."/>
            <person name="Howlett B.J."/>
            <person name="Kodira C."/>
            <person name="Kretschmer M."/>
            <person name="Lappartient A."/>
            <person name="Leroch M."/>
            <person name="Levis C."/>
            <person name="Mauceli E."/>
            <person name="Neuveglise C."/>
            <person name="Oeser B."/>
            <person name="Pearson M."/>
            <person name="Poulain J."/>
            <person name="Poussereau N."/>
            <person name="Quesneville H."/>
            <person name="Rascle C."/>
            <person name="Schumacher J."/>
            <person name="Segurens B."/>
            <person name="Sexton A."/>
            <person name="Silva E."/>
            <person name="Sirven C."/>
            <person name="Soanes D.M."/>
            <person name="Talbot N.J."/>
            <person name="Templeton M."/>
            <person name="Yandava C."/>
            <person name="Yarden O."/>
            <person name="Zeng Q."/>
            <person name="Rollins J.A."/>
            <person name="Lebrun M.H."/>
            <person name="Dickman M."/>
        </authorList>
    </citation>
    <scope>NUCLEOTIDE SEQUENCE [LARGE SCALE GENOMIC DNA]</scope>
    <source>
        <strain evidence="2">ATCC 18683 / 1980 / Ss-1</strain>
    </source>
</reference>
<name>A7EPZ8_SCLS1</name>
<dbReference type="KEGG" id="ssl:SS1G_07397"/>
<dbReference type="GeneID" id="5488128"/>
<evidence type="ECO:0000313" key="1">
    <source>
        <dbReference type="EMBL" id="EDO04914.1"/>
    </source>
</evidence>
<dbReference type="RefSeq" id="XP_001591951.1">
    <property type="nucleotide sequence ID" value="XM_001591901.1"/>
</dbReference>
<dbReference type="InParanoid" id="A7EPZ8"/>
<accession>A7EPZ8</accession>
<dbReference type="Proteomes" id="UP000001312">
    <property type="component" value="Unassembled WGS sequence"/>
</dbReference>
<proteinExistence type="predicted"/>
<evidence type="ECO:0000313" key="2">
    <source>
        <dbReference type="Proteomes" id="UP000001312"/>
    </source>
</evidence>
<sequence length="286" mass="33303">MTTHLISTELSLLDRPTQPTTAITINGLVTCEDSSTHPTEEDMECRRLESLPDCSIQRGEEEVRLERLNLSDASQDLRRFAAKKVRNKSNCFMLGRENCTLKLAERKKSVKNRSFAAYTNYQKKLRVHLYKRETLMDMLGPLGMTMDWEERNKFFKGENEQLRALRKESGEELLNAWHAVQDSAQELREETRERLLKLMDGEGEIATGLKKRLDEIDEWETQEEKEYKTAMMKLHKEWEASKKAMRFKGELLEISHPVLNVAKNLLPRSCSLRARIIEGNQVTEKK</sequence>